<evidence type="ECO:0000313" key="1">
    <source>
        <dbReference type="EMBL" id="MEQ2202189.1"/>
    </source>
</evidence>
<keyword evidence="2" id="KW-1185">Reference proteome</keyword>
<dbReference type="EMBL" id="JAHRIN010031901">
    <property type="protein sequence ID" value="MEQ2202189.1"/>
    <property type="molecule type" value="Genomic_DNA"/>
</dbReference>
<comment type="caution">
    <text evidence="1">The sequence shown here is derived from an EMBL/GenBank/DDBJ whole genome shotgun (WGS) entry which is preliminary data.</text>
</comment>
<organism evidence="1 2">
    <name type="scientific">Xenoophorus captivus</name>
    <dbReference type="NCBI Taxonomy" id="1517983"/>
    <lineage>
        <taxon>Eukaryota</taxon>
        <taxon>Metazoa</taxon>
        <taxon>Chordata</taxon>
        <taxon>Craniata</taxon>
        <taxon>Vertebrata</taxon>
        <taxon>Euteleostomi</taxon>
        <taxon>Actinopterygii</taxon>
        <taxon>Neopterygii</taxon>
        <taxon>Teleostei</taxon>
        <taxon>Neoteleostei</taxon>
        <taxon>Acanthomorphata</taxon>
        <taxon>Ovalentaria</taxon>
        <taxon>Atherinomorphae</taxon>
        <taxon>Cyprinodontiformes</taxon>
        <taxon>Goodeidae</taxon>
        <taxon>Xenoophorus</taxon>
    </lineage>
</organism>
<gene>
    <name evidence="1" type="ORF">XENOCAPTIV_026649</name>
</gene>
<sequence length="101" mass="11330">MLSYFRKSVLKRSGYDIFKTFISLNFDDYGLHLIKKKKRIQFFIKLERQGWSSSVEMCPCVGGAFMVFGLGGRCSIFRSCLGVRNFMLGFIGGGGAHGAEI</sequence>
<proteinExistence type="predicted"/>
<name>A0ABV0R241_9TELE</name>
<accession>A0ABV0R241</accession>
<dbReference type="Proteomes" id="UP001434883">
    <property type="component" value="Unassembled WGS sequence"/>
</dbReference>
<protein>
    <submittedName>
        <fullName evidence="1">Uncharacterized protein</fullName>
    </submittedName>
</protein>
<evidence type="ECO:0000313" key="2">
    <source>
        <dbReference type="Proteomes" id="UP001434883"/>
    </source>
</evidence>
<reference evidence="1 2" key="1">
    <citation type="submission" date="2021-06" db="EMBL/GenBank/DDBJ databases">
        <authorList>
            <person name="Palmer J.M."/>
        </authorList>
    </citation>
    <scope>NUCLEOTIDE SEQUENCE [LARGE SCALE GENOMIC DNA]</scope>
    <source>
        <strain evidence="1 2">XC_2019</strain>
        <tissue evidence="1">Muscle</tissue>
    </source>
</reference>